<accession>A0A433XB93</accession>
<sequence length="248" mass="25516">MTGSTPQALGRALADARAARKRLSAASLEAPTGTADAAAAQAALFEALGVEAQGWKVGIRPDGAMAAPMHPIHEGEDAVFPYRENIILEIEIGVRLGSDLPARGEGAPAYGHAEIEAAVETGFLGLEVVDSTLEEGNKAPFPLFLADLMGNGGYVVGPTLERDAALAPEGEIVLLLDGEEIFRGPAVHPNADPIAPILGYANGQFDRLGGLKAGQIVTTGALCIAPLPGPGLLEARMNGKVLKARFAA</sequence>
<dbReference type="PANTHER" id="PTHR30143">
    <property type="entry name" value="ACID HYDRATASE"/>
    <property type="match status" value="1"/>
</dbReference>
<reference evidence="1 2" key="1">
    <citation type="journal article" date="2016" name="Int. J. Syst. Evol. Microbiol.">
        <title>Arsenicitalea aurantiaca gen. nov., sp. nov., a new member of the family Hyphomicrobiaceae, isolated from high-arsenic sediment.</title>
        <authorList>
            <person name="Mu Y."/>
            <person name="Zhou L."/>
            <person name="Zeng X.C."/>
            <person name="Liu L."/>
            <person name="Pan Y."/>
            <person name="Chen X."/>
            <person name="Wang J."/>
            <person name="Li S."/>
            <person name="Li W.J."/>
            <person name="Wang Y."/>
        </authorList>
    </citation>
    <scope>NUCLEOTIDE SEQUENCE [LARGE SCALE GENOMIC DNA]</scope>
    <source>
        <strain evidence="1 2">42-50</strain>
    </source>
</reference>
<dbReference type="GO" id="GO:0005737">
    <property type="term" value="C:cytoplasm"/>
    <property type="evidence" value="ECO:0007669"/>
    <property type="project" value="TreeGrafter"/>
</dbReference>
<name>A0A433XB93_9HYPH</name>
<comment type="caution">
    <text evidence="1">The sequence shown here is derived from an EMBL/GenBank/DDBJ whole genome shotgun (WGS) entry which is preliminary data.</text>
</comment>
<dbReference type="InterPro" id="IPR036663">
    <property type="entry name" value="Fumarylacetoacetase_C_sf"/>
</dbReference>
<dbReference type="SUPFAM" id="SSF56529">
    <property type="entry name" value="FAH"/>
    <property type="match status" value="1"/>
</dbReference>
<evidence type="ECO:0000313" key="2">
    <source>
        <dbReference type="Proteomes" id="UP000281547"/>
    </source>
</evidence>
<organism evidence="1 2">
    <name type="scientific">Arsenicitalea aurantiaca</name>
    <dbReference type="NCBI Taxonomy" id="1783274"/>
    <lineage>
        <taxon>Bacteria</taxon>
        <taxon>Pseudomonadati</taxon>
        <taxon>Pseudomonadota</taxon>
        <taxon>Alphaproteobacteria</taxon>
        <taxon>Hyphomicrobiales</taxon>
        <taxon>Devosiaceae</taxon>
        <taxon>Arsenicitalea</taxon>
    </lineage>
</organism>
<dbReference type="GO" id="GO:0008684">
    <property type="term" value="F:2-oxopent-4-enoate hydratase activity"/>
    <property type="evidence" value="ECO:0007669"/>
    <property type="project" value="TreeGrafter"/>
</dbReference>
<dbReference type="RefSeq" id="WP_127188590.1">
    <property type="nucleotide sequence ID" value="NZ_RZNJ01000003.1"/>
</dbReference>
<protein>
    <submittedName>
        <fullName evidence="1">Hydratase</fullName>
    </submittedName>
</protein>
<dbReference type="OrthoDB" id="7854191at2"/>
<proteinExistence type="predicted"/>
<dbReference type="Gene3D" id="3.90.850.10">
    <property type="entry name" value="Fumarylacetoacetase-like, C-terminal domain"/>
    <property type="match status" value="1"/>
</dbReference>
<keyword evidence="2" id="KW-1185">Reference proteome</keyword>
<evidence type="ECO:0000313" key="1">
    <source>
        <dbReference type="EMBL" id="RUT31345.1"/>
    </source>
</evidence>
<dbReference type="EMBL" id="RZNJ01000003">
    <property type="protein sequence ID" value="RUT31345.1"/>
    <property type="molecule type" value="Genomic_DNA"/>
</dbReference>
<dbReference type="Proteomes" id="UP000281547">
    <property type="component" value="Unassembled WGS sequence"/>
</dbReference>
<dbReference type="AlphaFoldDB" id="A0A433XB93"/>
<dbReference type="PANTHER" id="PTHR30143:SF0">
    <property type="entry name" value="2-KETO-4-PENTENOATE HYDRATASE"/>
    <property type="match status" value="1"/>
</dbReference>
<dbReference type="InterPro" id="IPR050772">
    <property type="entry name" value="Hydratase-Decarb/MhpD_sf"/>
</dbReference>
<gene>
    <name evidence="1" type="ORF">EMQ25_10870</name>
</gene>